<accession>A0AAW0A2Z3</accession>
<dbReference type="AlphaFoldDB" id="A0AAW0A2Z3"/>
<keyword evidence="2" id="KW-1185">Reference proteome</keyword>
<evidence type="ECO:0000313" key="1">
    <source>
        <dbReference type="EMBL" id="KAK7000281.1"/>
    </source>
</evidence>
<organism evidence="1 2">
    <name type="scientific">Favolaschia claudopus</name>
    <dbReference type="NCBI Taxonomy" id="2862362"/>
    <lineage>
        <taxon>Eukaryota</taxon>
        <taxon>Fungi</taxon>
        <taxon>Dikarya</taxon>
        <taxon>Basidiomycota</taxon>
        <taxon>Agaricomycotina</taxon>
        <taxon>Agaricomycetes</taxon>
        <taxon>Agaricomycetidae</taxon>
        <taxon>Agaricales</taxon>
        <taxon>Marasmiineae</taxon>
        <taxon>Mycenaceae</taxon>
        <taxon>Favolaschia</taxon>
    </lineage>
</organism>
<protein>
    <submittedName>
        <fullName evidence="1">Uncharacterized protein</fullName>
    </submittedName>
</protein>
<reference evidence="1 2" key="1">
    <citation type="journal article" date="2024" name="J Genomics">
        <title>Draft genome sequencing and assembly of Favolaschia claudopus CIRM-BRFM 2984 isolated from oak limbs.</title>
        <authorList>
            <person name="Navarro D."/>
            <person name="Drula E."/>
            <person name="Chaduli D."/>
            <person name="Cazenave R."/>
            <person name="Ahrendt S."/>
            <person name="Wang J."/>
            <person name="Lipzen A."/>
            <person name="Daum C."/>
            <person name="Barry K."/>
            <person name="Grigoriev I.V."/>
            <person name="Favel A."/>
            <person name="Rosso M.N."/>
            <person name="Martin F."/>
        </authorList>
    </citation>
    <scope>NUCLEOTIDE SEQUENCE [LARGE SCALE GENOMIC DNA]</scope>
    <source>
        <strain evidence="1 2">CIRM-BRFM 2984</strain>
    </source>
</reference>
<evidence type="ECO:0000313" key="2">
    <source>
        <dbReference type="Proteomes" id="UP001362999"/>
    </source>
</evidence>
<dbReference type="EMBL" id="JAWWNJ010000089">
    <property type="protein sequence ID" value="KAK7000281.1"/>
    <property type="molecule type" value="Genomic_DNA"/>
</dbReference>
<name>A0AAW0A2Z3_9AGAR</name>
<sequence>MLFPLITGHRITATQSNKQHRGRKVLRYLLFPITRCGGWSCERDGRRALITDLDPEFYDDQASARRMGSAGVTITEEHDWRVRERIKVSGRNECARRAGGEEHGPVPQIRDGTSRELDLAKGCRHHARWLIHHLRAPLSPPSAFIRTVPQTTCCGGRAEYTREERGGAAGDGYSFCADGWRGAMKARWRSSNSVDVVAGGSEKFGVRPANLLDVGRGWWKSGGNRLGTSRVNPTVVASRLEADDTAGVCEVHGIGVSKRSSRSRRV</sequence>
<dbReference type="Proteomes" id="UP001362999">
    <property type="component" value="Unassembled WGS sequence"/>
</dbReference>
<comment type="caution">
    <text evidence="1">The sequence shown here is derived from an EMBL/GenBank/DDBJ whole genome shotgun (WGS) entry which is preliminary data.</text>
</comment>
<gene>
    <name evidence="1" type="ORF">R3P38DRAFT_2797545</name>
</gene>
<proteinExistence type="predicted"/>